<evidence type="ECO:0000256" key="2">
    <source>
        <dbReference type="ARBA" id="ARBA00022499"/>
    </source>
</evidence>
<feature type="compositionally biased region" description="Basic and acidic residues" evidence="9">
    <location>
        <begin position="1"/>
        <end position="12"/>
    </location>
</feature>
<keyword evidence="4" id="KW-0832">Ubl conjugation</keyword>
<feature type="region of interest" description="Disordered" evidence="9">
    <location>
        <begin position="1"/>
        <end position="30"/>
    </location>
</feature>
<dbReference type="InterPro" id="IPR030456">
    <property type="entry name" value="TF_fork_head_CS_2"/>
</dbReference>
<dbReference type="GO" id="GO:0009653">
    <property type="term" value="P:anatomical structure morphogenesis"/>
    <property type="evidence" value="ECO:0007669"/>
    <property type="project" value="TreeGrafter"/>
</dbReference>
<keyword evidence="6 8" id="KW-0539">Nucleus</keyword>
<dbReference type="InterPro" id="IPR001766">
    <property type="entry name" value="Fork_head_dom"/>
</dbReference>
<dbReference type="SUPFAM" id="SSF46785">
    <property type="entry name" value="Winged helix' DNA-binding domain"/>
    <property type="match status" value="1"/>
</dbReference>
<dbReference type="GO" id="GO:0030154">
    <property type="term" value="P:cell differentiation"/>
    <property type="evidence" value="ECO:0007669"/>
    <property type="project" value="UniProtKB-KW"/>
</dbReference>
<feature type="domain" description="Fork-head" evidence="10">
    <location>
        <begin position="31"/>
        <end position="126"/>
    </location>
</feature>
<dbReference type="PANTHER" id="PTHR11829">
    <property type="entry name" value="FORKHEAD BOX PROTEIN"/>
    <property type="match status" value="1"/>
</dbReference>
<dbReference type="InterPro" id="IPR036388">
    <property type="entry name" value="WH-like_DNA-bd_sf"/>
</dbReference>
<dbReference type="KEGG" id="tng:GSTEN00028228G001"/>
<dbReference type="Gene3D" id="1.10.10.10">
    <property type="entry name" value="Winged helix-like DNA-binding domain superfamily/Winged helix DNA-binding domain"/>
    <property type="match status" value="1"/>
</dbReference>
<dbReference type="Pfam" id="PF00250">
    <property type="entry name" value="Forkhead"/>
    <property type="match status" value="1"/>
</dbReference>
<dbReference type="GO" id="GO:0000981">
    <property type="term" value="F:DNA-binding transcription factor activity, RNA polymerase II-specific"/>
    <property type="evidence" value="ECO:0007669"/>
    <property type="project" value="TreeGrafter"/>
</dbReference>
<accession>Q4RVP7</accession>
<gene>
    <name evidence="11" type="ORF">GSTENG00028228001</name>
</gene>
<evidence type="ECO:0000256" key="6">
    <source>
        <dbReference type="ARBA" id="ARBA00023242"/>
    </source>
</evidence>
<dbReference type="PANTHER" id="PTHR11829:SF411">
    <property type="entry name" value="FORKHEAD BOX PROTEIN L2"/>
    <property type="match status" value="1"/>
</dbReference>
<comment type="subcellular location">
    <subcellularLocation>
        <location evidence="1 8">Nucleus</location>
    </subcellularLocation>
</comment>
<evidence type="ECO:0000256" key="7">
    <source>
        <dbReference type="ARBA" id="ARBA00034872"/>
    </source>
</evidence>
<sequence>MDAAAEQKDKLQDISSSSSSLEAGAWGPPQKPPHSYVALIAMAIGESPDKRLTLRGIYDSISARFPFYSREKKGWQNSVRHNLSLNDCFLKVPIRDTGGDRKGNYWVLDPAFEDMFERGDYRRRRRMKKPS</sequence>
<evidence type="ECO:0000256" key="1">
    <source>
        <dbReference type="ARBA" id="ARBA00004123"/>
    </source>
</evidence>
<evidence type="ECO:0000256" key="8">
    <source>
        <dbReference type="PROSITE-ProRule" id="PRU00089"/>
    </source>
</evidence>
<keyword evidence="3" id="KW-0221">Differentiation</keyword>
<dbReference type="PROSITE" id="PS00657">
    <property type="entry name" value="FORK_HEAD_1"/>
    <property type="match status" value="1"/>
</dbReference>
<dbReference type="AlphaFoldDB" id="Q4RVP7"/>
<protein>
    <recommendedName>
        <fullName evidence="7">Forkhead box protein L2</fullName>
    </recommendedName>
</protein>
<reference evidence="11" key="2">
    <citation type="submission" date="2004-02" db="EMBL/GenBank/DDBJ databases">
        <authorList>
            <consortium name="Genoscope"/>
            <consortium name="Whitehead Institute Centre for Genome Research"/>
        </authorList>
    </citation>
    <scope>NUCLEOTIDE SEQUENCE</scope>
</reference>
<dbReference type="GO" id="GO:0005634">
    <property type="term" value="C:nucleus"/>
    <property type="evidence" value="ECO:0007669"/>
    <property type="project" value="UniProtKB-SubCell"/>
</dbReference>
<evidence type="ECO:0000313" key="11">
    <source>
        <dbReference type="EMBL" id="CAG07535.1"/>
    </source>
</evidence>
<evidence type="ECO:0000256" key="9">
    <source>
        <dbReference type="SAM" id="MobiDB-lite"/>
    </source>
</evidence>
<feature type="non-terminal residue" evidence="11">
    <location>
        <position position="131"/>
    </location>
</feature>
<evidence type="ECO:0000256" key="3">
    <source>
        <dbReference type="ARBA" id="ARBA00022782"/>
    </source>
</evidence>
<dbReference type="PROSITE" id="PS00658">
    <property type="entry name" value="FORK_HEAD_2"/>
    <property type="match status" value="1"/>
</dbReference>
<dbReference type="SMART" id="SM00339">
    <property type="entry name" value="FH"/>
    <property type="match status" value="1"/>
</dbReference>
<feature type="DNA-binding region" description="Fork-head" evidence="8">
    <location>
        <begin position="31"/>
        <end position="126"/>
    </location>
</feature>
<evidence type="ECO:0000256" key="4">
    <source>
        <dbReference type="ARBA" id="ARBA00022843"/>
    </source>
</evidence>
<dbReference type="InterPro" id="IPR050211">
    <property type="entry name" value="FOX_domain-containing"/>
</dbReference>
<dbReference type="InterPro" id="IPR018122">
    <property type="entry name" value="TF_fork_head_CS_1"/>
</dbReference>
<evidence type="ECO:0000259" key="10">
    <source>
        <dbReference type="PROSITE" id="PS50039"/>
    </source>
</evidence>
<proteinExistence type="predicted"/>
<dbReference type="InterPro" id="IPR036390">
    <property type="entry name" value="WH_DNA-bd_sf"/>
</dbReference>
<keyword evidence="2" id="KW-1017">Isopeptide bond</keyword>
<reference evidence="11" key="1">
    <citation type="journal article" date="2004" name="Nature">
        <title>Genome duplication in the teleost fish Tetraodon nigroviridis reveals the early vertebrate proto-karyotype.</title>
        <authorList>
            <person name="Jaillon O."/>
            <person name="Aury J.-M."/>
            <person name="Brunet F."/>
            <person name="Petit J.-L."/>
            <person name="Stange-Thomann N."/>
            <person name="Mauceli E."/>
            <person name="Bouneau L."/>
            <person name="Fischer C."/>
            <person name="Ozouf-Costaz C."/>
            <person name="Bernot A."/>
            <person name="Nicaud S."/>
            <person name="Jaffe D."/>
            <person name="Fisher S."/>
            <person name="Lutfalla G."/>
            <person name="Dossat C."/>
            <person name="Segurens B."/>
            <person name="Dasilva C."/>
            <person name="Salanoubat M."/>
            <person name="Levy M."/>
            <person name="Boudet N."/>
            <person name="Castellano S."/>
            <person name="Anthouard V."/>
            <person name="Jubin C."/>
            <person name="Castelli V."/>
            <person name="Katinka M."/>
            <person name="Vacherie B."/>
            <person name="Biemont C."/>
            <person name="Skalli Z."/>
            <person name="Cattolico L."/>
            <person name="Poulain J."/>
            <person name="De Berardinis V."/>
            <person name="Cruaud C."/>
            <person name="Duprat S."/>
            <person name="Brottier P."/>
            <person name="Coutanceau J.-P."/>
            <person name="Gouzy J."/>
            <person name="Parra G."/>
            <person name="Lardier G."/>
            <person name="Chapple C."/>
            <person name="McKernan K.J."/>
            <person name="McEwan P."/>
            <person name="Bosak S."/>
            <person name="Kellis M."/>
            <person name="Volff J.-N."/>
            <person name="Guigo R."/>
            <person name="Zody M.C."/>
            <person name="Mesirov J."/>
            <person name="Lindblad-Toh K."/>
            <person name="Birren B."/>
            <person name="Nusbaum C."/>
            <person name="Kahn D."/>
            <person name="Robinson-Rechavi M."/>
            <person name="Laudet V."/>
            <person name="Schachter V."/>
            <person name="Quetier F."/>
            <person name="Saurin W."/>
            <person name="Scarpelli C."/>
            <person name="Wincker P."/>
            <person name="Lander E.S."/>
            <person name="Weissenbach J."/>
            <person name="Roest Crollius H."/>
        </authorList>
    </citation>
    <scope>NUCLEOTIDE SEQUENCE [LARGE SCALE GENOMIC DNA]</scope>
</reference>
<dbReference type="OrthoDB" id="5954824at2759"/>
<dbReference type="PROSITE" id="PS50039">
    <property type="entry name" value="FORK_HEAD_3"/>
    <property type="match status" value="1"/>
</dbReference>
<dbReference type="EMBL" id="CAAE01014991">
    <property type="protein sequence ID" value="CAG07535.1"/>
    <property type="molecule type" value="Genomic_DNA"/>
</dbReference>
<dbReference type="GO" id="GO:0000978">
    <property type="term" value="F:RNA polymerase II cis-regulatory region sequence-specific DNA binding"/>
    <property type="evidence" value="ECO:0007669"/>
    <property type="project" value="TreeGrafter"/>
</dbReference>
<name>Q4RVP7_TETNG</name>
<evidence type="ECO:0000256" key="5">
    <source>
        <dbReference type="ARBA" id="ARBA00023125"/>
    </source>
</evidence>
<dbReference type="PRINTS" id="PR00053">
    <property type="entry name" value="FORKHEAD"/>
</dbReference>
<keyword evidence="5 8" id="KW-0238">DNA-binding</keyword>
<comment type="caution">
    <text evidence="11">The sequence shown here is derived from an EMBL/GenBank/DDBJ whole genome shotgun (WGS) entry which is preliminary data.</text>
</comment>
<organism evidence="11">
    <name type="scientific">Tetraodon nigroviridis</name>
    <name type="common">Spotted green pufferfish</name>
    <name type="synonym">Chelonodon nigroviridis</name>
    <dbReference type="NCBI Taxonomy" id="99883"/>
    <lineage>
        <taxon>Eukaryota</taxon>
        <taxon>Metazoa</taxon>
        <taxon>Chordata</taxon>
        <taxon>Craniata</taxon>
        <taxon>Vertebrata</taxon>
        <taxon>Euteleostomi</taxon>
        <taxon>Actinopterygii</taxon>
        <taxon>Neopterygii</taxon>
        <taxon>Teleostei</taxon>
        <taxon>Neoteleostei</taxon>
        <taxon>Acanthomorphata</taxon>
        <taxon>Eupercaria</taxon>
        <taxon>Tetraodontiformes</taxon>
        <taxon>Tetradontoidea</taxon>
        <taxon>Tetraodontidae</taxon>
        <taxon>Tetraodon</taxon>
    </lineage>
</organism>
<dbReference type="FunFam" id="1.10.10.10:FF:000598">
    <property type="entry name" value="forkhead box protein I1 isoform X2"/>
    <property type="match status" value="1"/>
</dbReference>